<dbReference type="SUPFAM" id="SSF46626">
    <property type="entry name" value="Cytochrome c"/>
    <property type="match status" value="1"/>
</dbReference>
<evidence type="ECO:0000313" key="8">
    <source>
        <dbReference type="Proteomes" id="UP001595457"/>
    </source>
</evidence>
<keyword evidence="3 4" id="KW-0408">Iron</keyword>
<evidence type="ECO:0000259" key="6">
    <source>
        <dbReference type="PROSITE" id="PS51007"/>
    </source>
</evidence>
<evidence type="ECO:0000256" key="1">
    <source>
        <dbReference type="ARBA" id="ARBA00022617"/>
    </source>
</evidence>
<protein>
    <submittedName>
        <fullName evidence="7">C-type cytochrome</fullName>
    </submittedName>
</protein>
<evidence type="ECO:0000256" key="3">
    <source>
        <dbReference type="ARBA" id="ARBA00023004"/>
    </source>
</evidence>
<reference evidence="8" key="1">
    <citation type="journal article" date="2019" name="Int. J. Syst. Evol. Microbiol.">
        <title>The Global Catalogue of Microorganisms (GCM) 10K type strain sequencing project: providing services to taxonomists for standard genome sequencing and annotation.</title>
        <authorList>
            <consortium name="The Broad Institute Genomics Platform"/>
            <consortium name="The Broad Institute Genome Sequencing Center for Infectious Disease"/>
            <person name="Wu L."/>
            <person name="Ma J."/>
        </authorList>
    </citation>
    <scope>NUCLEOTIDE SEQUENCE [LARGE SCALE GENOMIC DNA]</scope>
    <source>
        <strain evidence="8">KCTC 62195</strain>
    </source>
</reference>
<dbReference type="Gene3D" id="1.10.760.10">
    <property type="entry name" value="Cytochrome c-like domain"/>
    <property type="match status" value="1"/>
</dbReference>
<evidence type="ECO:0000256" key="2">
    <source>
        <dbReference type="ARBA" id="ARBA00022723"/>
    </source>
</evidence>
<evidence type="ECO:0000313" key="7">
    <source>
        <dbReference type="EMBL" id="MFC2971731.1"/>
    </source>
</evidence>
<dbReference type="EMBL" id="JBHRSJ010000010">
    <property type="protein sequence ID" value="MFC2971731.1"/>
    <property type="molecule type" value="Genomic_DNA"/>
</dbReference>
<keyword evidence="8" id="KW-1185">Reference proteome</keyword>
<comment type="caution">
    <text evidence="7">The sequence shown here is derived from an EMBL/GenBank/DDBJ whole genome shotgun (WGS) entry which is preliminary data.</text>
</comment>
<organism evidence="7 8">
    <name type="scientific">Azotobacter bryophylli</name>
    <dbReference type="NCBI Taxonomy" id="1986537"/>
    <lineage>
        <taxon>Bacteria</taxon>
        <taxon>Pseudomonadati</taxon>
        <taxon>Pseudomonadota</taxon>
        <taxon>Gammaproteobacteria</taxon>
        <taxon>Pseudomonadales</taxon>
        <taxon>Pseudomonadaceae</taxon>
        <taxon>Azotobacter</taxon>
    </lineage>
</organism>
<feature type="signal peptide" evidence="5">
    <location>
        <begin position="1"/>
        <end position="20"/>
    </location>
</feature>
<dbReference type="RefSeq" id="WP_377813347.1">
    <property type="nucleotide sequence ID" value="NZ_JBHRSJ010000010.1"/>
</dbReference>
<dbReference type="InterPro" id="IPR036909">
    <property type="entry name" value="Cyt_c-like_dom_sf"/>
</dbReference>
<feature type="chain" id="PRO_5046594755" evidence="5">
    <location>
        <begin position="21"/>
        <end position="146"/>
    </location>
</feature>
<gene>
    <name evidence="7" type="ORF">ACFOJE_05810</name>
</gene>
<accession>A0ABV7AR53</accession>
<proteinExistence type="predicted"/>
<name>A0ABV7AR53_9GAMM</name>
<keyword evidence="5" id="KW-0732">Signal</keyword>
<feature type="domain" description="Cytochrome c" evidence="6">
    <location>
        <begin position="16"/>
        <end position="96"/>
    </location>
</feature>
<evidence type="ECO:0000256" key="4">
    <source>
        <dbReference type="PROSITE-ProRule" id="PRU00433"/>
    </source>
</evidence>
<dbReference type="PROSITE" id="PS51007">
    <property type="entry name" value="CYTC"/>
    <property type="match status" value="1"/>
</dbReference>
<keyword evidence="1 4" id="KW-0349">Heme</keyword>
<keyword evidence="2 4" id="KW-0479">Metal-binding</keyword>
<sequence>MRTVMLLALLLLAGAQSALAGERSPEVNYVLRCAGCHGMDGTGAEKAGIPPFPGLVDAFFADPQGRLYLMHVPGVVSNGLNDREIAQVMNYVGERWRKPGAEIRHFSEAEVARLRAEPVADLVGLRRDIARRLKAEGIPVAGYPWP</sequence>
<dbReference type="InterPro" id="IPR009056">
    <property type="entry name" value="Cyt_c-like_dom"/>
</dbReference>
<dbReference type="Proteomes" id="UP001595457">
    <property type="component" value="Unassembled WGS sequence"/>
</dbReference>
<evidence type="ECO:0000256" key="5">
    <source>
        <dbReference type="SAM" id="SignalP"/>
    </source>
</evidence>